<keyword evidence="1" id="KW-1133">Transmembrane helix</keyword>
<dbReference type="AlphaFoldDB" id="A0A955LL31"/>
<evidence type="ECO:0000313" key="2">
    <source>
        <dbReference type="EMBL" id="MCA9392468.1"/>
    </source>
</evidence>
<keyword evidence="1" id="KW-0472">Membrane</keyword>
<proteinExistence type="predicted"/>
<feature type="transmembrane region" description="Helical" evidence="1">
    <location>
        <begin position="54"/>
        <end position="71"/>
    </location>
</feature>
<feature type="transmembrane region" description="Helical" evidence="1">
    <location>
        <begin position="125"/>
        <end position="146"/>
    </location>
</feature>
<evidence type="ECO:0008006" key="4">
    <source>
        <dbReference type="Google" id="ProtNLM"/>
    </source>
</evidence>
<protein>
    <recommendedName>
        <fullName evidence="4">Vitamin K epoxide reductase domain-containing protein</fullName>
    </recommendedName>
</protein>
<dbReference type="EMBL" id="JAGQKZ010000058">
    <property type="protein sequence ID" value="MCA9392468.1"/>
    <property type="molecule type" value="Genomic_DNA"/>
</dbReference>
<comment type="caution">
    <text evidence="2">The sequence shown here is derived from an EMBL/GenBank/DDBJ whole genome shotgun (WGS) entry which is preliminary data.</text>
</comment>
<name>A0A955LL31_UNCKA</name>
<reference evidence="2" key="2">
    <citation type="journal article" date="2021" name="Microbiome">
        <title>Successional dynamics and alternative stable states in a saline activated sludge microbial community over 9 years.</title>
        <authorList>
            <person name="Wang Y."/>
            <person name="Ye J."/>
            <person name="Ju F."/>
            <person name="Liu L."/>
            <person name="Boyd J.A."/>
            <person name="Deng Y."/>
            <person name="Parks D.H."/>
            <person name="Jiang X."/>
            <person name="Yin X."/>
            <person name="Woodcroft B.J."/>
            <person name="Tyson G.W."/>
            <person name="Hugenholtz P."/>
            <person name="Polz M.F."/>
            <person name="Zhang T."/>
        </authorList>
    </citation>
    <scope>NUCLEOTIDE SEQUENCE</scope>
    <source>
        <strain evidence="2">HKST-UBA03</strain>
    </source>
</reference>
<sequence length="155" mass="17423">MKRLLQLQSFIFGSGTIFAYYTVFADFSRFYGFEGTFFKFTGCVVPNPLLTPCFYGAFAFLFGFVWSLFILRGGEAFRTKHQLYLMLLGLAGTIFAWGNTAYGFYKFYVLNNNTGCSGVPTESPFFTPCMVGAIIFAVAFAVTVFARRKTRLTST</sequence>
<reference evidence="2" key="1">
    <citation type="submission" date="2020-04" db="EMBL/GenBank/DDBJ databases">
        <authorList>
            <person name="Zhang T."/>
        </authorList>
    </citation>
    <scope>NUCLEOTIDE SEQUENCE</scope>
    <source>
        <strain evidence="2">HKST-UBA03</strain>
    </source>
</reference>
<evidence type="ECO:0000313" key="3">
    <source>
        <dbReference type="Proteomes" id="UP000751518"/>
    </source>
</evidence>
<feature type="transmembrane region" description="Helical" evidence="1">
    <location>
        <begin position="83"/>
        <end position="105"/>
    </location>
</feature>
<accession>A0A955LL31</accession>
<dbReference type="Proteomes" id="UP000751518">
    <property type="component" value="Unassembled WGS sequence"/>
</dbReference>
<organism evidence="2 3">
    <name type="scientific">candidate division WWE3 bacterium</name>
    <dbReference type="NCBI Taxonomy" id="2053526"/>
    <lineage>
        <taxon>Bacteria</taxon>
        <taxon>Katanobacteria</taxon>
    </lineage>
</organism>
<evidence type="ECO:0000256" key="1">
    <source>
        <dbReference type="SAM" id="Phobius"/>
    </source>
</evidence>
<keyword evidence="1" id="KW-0812">Transmembrane</keyword>
<gene>
    <name evidence="2" type="ORF">KC614_04725</name>
</gene>